<evidence type="ECO:0000313" key="3">
    <source>
        <dbReference type="Proteomes" id="UP001168107"/>
    </source>
</evidence>
<dbReference type="Proteomes" id="UP001168107">
    <property type="component" value="Unassembled WGS sequence"/>
</dbReference>
<protein>
    <submittedName>
        <fullName evidence="2">HEPN domain-containing protein</fullName>
    </submittedName>
</protein>
<dbReference type="RefSeq" id="WP_290018318.1">
    <property type="nucleotide sequence ID" value="NZ_JAOPLL010000003.1"/>
</dbReference>
<accession>A0ABT7PZ41</accession>
<sequence length="304" mass="34953">MNTIDINGFPHHISVLKGYSSHEQNEIMTIWFMDNFDRVSFDNRLIFESVKDDDVEPHDVLTENFGGWVPGDVIGDTASELEPEGDEIWVPKIDYSAYWPESDIEPDAYGVFQTSIDRINEMKKSAHTLGGDDLQQHFLQILYANVFTTLEAYMVQAFINKVLENDDNLHQYLSKQREFEFENPKLVDILKGQEHISKLIRIIRDKLKVALVKASWHDLGKVSSRFNCLGIDLKASEFKLNEVIKKRHDIIHRNGRTPDDSKLIISPEDIMSAINTATVIADTIRAYELGFERHNEDGRTTGER</sequence>
<dbReference type="InterPro" id="IPR041519">
    <property type="entry name" value="HEPN_RiboL-PSP"/>
</dbReference>
<name>A0ABT7PZ41_9GAMM</name>
<proteinExistence type="predicted"/>
<keyword evidence="3" id="KW-1185">Reference proteome</keyword>
<dbReference type="Pfam" id="PF18735">
    <property type="entry name" value="HEPN_RiboL-PSP"/>
    <property type="match status" value="1"/>
</dbReference>
<feature type="domain" description="RiboL-PSP-HEPN" evidence="1">
    <location>
        <begin position="117"/>
        <end position="284"/>
    </location>
</feature>
<evidence type="ECO:0000259" key="1">
    <source>
        <dbReference type="Pfam" id="PF18735"/>
    </source>
</evidence>
<evidence type="ECO:0000313" key="2">
    <source>
        <dbReference type="EMBL" id="MDM5072129.1"/>
    </source>
</evidence>
<gene>
    <name evidence="2" type="ORF">OB935_09740</name>
</gene>
<organism evidence="2 3">
    <name type="scientific">Aeromonas bestiarum</name>
    <dbReference type="NCBI Taxonomy" id="105751"/>
    <lineage>
        <taxon>Bacteria</taxon>
        <taxon>Pseudomonadati</taxon>
        <taxon>Pseudomonadota</taxon>
        <taxon>Gammaproteobacteria</taxon>
        <taxon>Aeromonadales</taxon>
        <taxon>Aeromonadaceae</taxon>
        <taxon>Aeromonas</taxon>
    </lineage>
</organism>
<reference evidence="2" key="1">
    <citation type="submission" date="2024-05" db="EMBL/GenBank/DDBJ databases">
        <title>WGS of Aeromonas isolates.</title>
        <authorList>
            <person name="Lee H."/>
        </authorList>
    </citation>
    <scope>NUCLEOTIDE SEQUENCE</scope>
    <source>
        <strain evidence="2">SU58-3</strain>
    </source>
</reference>
<comment type="caution">
    <text evidence="2">The sequence shown here is derived from an EMBL/GenBank/DDBJ whole genome shotgun (WGS) entry which is preliminary data.</text>
</comment>
<dbReference type="EMBL" id="JAOPLL010000003">
    <property type="protein sequence ID" value="MDM5072129.1"/>
    <property type="molecule type" value="Genomic_DNA"/>
</dbReference>